<evidence type="ECO:0000256" key="4">
    <source>
        <dbReference type="ARBA" id="ARBA00023163"/>
    </source>
</evidence>
<dbReference type="InterPro" id="IPR044810">
    <property type="entry name" value="WRKY_plant"/>
</dbReference>
<keyword evidence="5" id="KW-0539">Nucleus</keyword>
<dbReference type="EMBL" id="JAFEMO010000003">
    <property type="protein sequence ID" value="KAH7574057.1"/>
    <property type="molecule type" value="Genomic_DNA"/>
</dbReference>
<evidence type="ECO:0000256" key="3">
    <source>
        <dbReference type="ARBA" id="ARBA00023125"/>
    </source>
</evidence>
<keyword evidence="2" id="KW-0805">Transcription regulation</keyword>
<dbReference type="Proteomes" id="UP000827721">
    <property type="component" value="Unassembled WGS sequence"/>
</dbReference>
<evidence type="ECO:0000256" key="6">
    <source>
        <dbReference type="SAM" id="MobiDB-lite"/>
    </source>
</evidence>
<evidence type="ECO:0000256" key="1">
    <source>
        <dbReference type="ARBA" id="ARBA00004123"/>
    </source>
</evidence>
<evidence type="ECO:0000313" key="9">
    <source>
        <dbReference type="Proteomes" id="UP000827721"/>
    </source>
</evidence>
<dbReference type="Pfam" id="PF03106">
    <property type="entry name" value="WRKY"/>
    <property type="match status" value="1"/>
</dbReference>
<reference evidence="8 9" key="1">
    <citation type="submission" date="2021-02" db="EMBL/GenBank/DDBJ databases">
        <title>Plant Genome Project.</title>
        <authorList>
            <person name="Zhang R.-G."/>
        </authorList>
    </citation>
    <scope>NUCLEOTIDE SEQUENCE [LARGE SCALE GENOMIC DNA]</scope>
    <source>
        <tissue evidence="8">Leaves</tissue>
    </source>
</reference>
<dbReference type="PANTHER" id="PTHR31429:SF76">
    <property type="entry name" value="WRKY FAMILY TRANSCRIPTION FACTOR-RELATED"/>
    <property type="match status" value="1"/>
</dbReference>
<organism evidence="8 9">
    <name type="scientific">Xanthoceras sorbifolium</name>
    <dbReference type="NCBI Taxonomy" id="99658"/>
    <lineage>
        <taxon>Eukaryota</taxon>
        <taxon>Viridiplantae</taxon>
        <taxon>Streptophyta</taxon>
        <taxon>Embryophyta</taxon>
        <taxon>Tracheophyta</taxon>
        <taxon>Spermatophyta</taxon>
        <taxon>Magnoliopsida</taxon>
        <taxon>eudicotyledons</taxon>
        <taxon>Gunneridae</taxon>
        <taxon>Pentapetalae</taxon>
        <taxon>rosids</taxon>
        <taxon>malvids</taxon>
        <taxon>Sapindales</taxon>
        <taxon>Sapindaceae</taxon>
        <taxon>Xanthoceroideae</taxon>
        <taxon>Xanthoceras</taxon>
    </lineage>
</organism>
<keyword evidence="3" id="KW-0238">DNA-binding</keyword>
<dbReference type="SMART" id="SM00774">
    <property type="entry name" value="WRKY"/>
    <property type="match status" value="1"/>
</dbReference>
<protein>
    <recommendedName>
        <fullName evidence="7">WRKY domain-containing protein</fullName>
    </recommendedName>
</protein>
<proteinExistence type="predicted"/>
<feature type="region of interest" description="Disordered" evidence="6">
    <location>
        <begin position="239"/>
        <end position="280"/>
    </location>
</feature>
<feature type="region of interest" description="Disordered" evidence="6">
    <location>
        <begin position="103"/>
        <end position="159"/>
    </location>
</feature>
<sequence length="354" mass="39724">MESSPWVDTNLNLNLNPLSNHRDEISVVQKREFEGGFAGFEGKVSVKQEVCFFFFFLFVIENKQTGVLMEKLNRMSNENKKLTEMLTVLCENYKNLQKEYMDLKSRNPPPENNDPLINTTTSRKRKSSEDYNNNMIGFNNSQNECSSSDEESCKKPKENNIRPSVSRVYLRTSTVSSSNSAGLIVKDGYQWRKYGQKVTRDNPSPRAYFKCSFAPTCPVKKKVQRSAEDPSVLVATYEGEHNHPQPSKPELSMSPGSVSGLVPVSSSSSSMKSTGPSTTNTTATIALDTIKPGLFDHHHDDLRKWAQEIDQAPAIEQILVQQMASSLTRDPNFTAALAAAISGRFVDQSRTEKW</sequence>
<comment type="caution">
    <text evidence="8">The sequence shown here is derived from an EMBL/GenBank/DDBJ whole genome shotgun (WGS) entry which is preliminary data.</text>
</comment>
<evidence type="ECO:0000259" key="7">
    <source>
        <dbReference type="PROSITE" id="PS50811"/>
    </source>
</evidence>
<evidence type="ECO:0000256" key="2">
    <source>
        <dbReference type="ARBA" id="ARBA00023015"/>
    </source>
</evidence>
<keyword evidence="4" id="KW-0804">Transcription</keyword>
<keyword evidence="9" id="KW-1185">Reference proteome</keyword>
<comment type="subcellular location">
    <subcellularLocation>
        <location evidence="1">Nucleus</location>
    </subcellularLocation>
</comment>
<gene>
    <name evidence="8" type="ORF">JRO89_XS03G0245600</name>
</gene>
<accession>A0ABQ8IBQ3</accession>
<evidence type="ECO:0000313" key="8">
    <source>
        <dbReference type="EMBL" id="KAH7574057.1"/>
    </source>
</evidence>
<evidence type="ECO:0000256" key="5">
    <source>
        <dbReference type="ARBA" id="ARBA00023242"/>
    </source>
</evidence>
<dbReference type="Gene3D" id="2.20.25.80">
    <property type="entry name" value="WRKY domain"/>
    <property type="match status" value="1"/>
</dbReference>
<feature type="domain" description="WRKY" evidence="7">
    <location>
        <begin position="180"/>
        <end position="246"/>
    </location>
</feature>
<dbReference type="InterPro" id="IPR003657">
    <property type="entry name" value="WRKY_dom"/>
</dbReference>
<dbReference type="PANTHER" id="PTHR31429">
    <property type="entry name" value="WRKY TRANSCRIPTION FACTOR 36-RELATED"/>
    <property type="match status" value="1"/>
</dbReference>
<dbReference type="SUPFAM" id="SSF118290">
    <property type="entry name" value="WRKY DNA-binding domain"/>
    <property type="match status" value="1"/>
</dbReference>
<feature type="compositionally biased region" description="Low complexity" evidence="6">
    <location>
        <begin position="251"/>
        <end position="280"/>
    </location>
</feature>
<name>A0ABQ8IBQ3_9ROSI</name>
<dbReference type="InterPro" id="IPR036576">
    <property type="entry name" value="WRKY_dom_sf"/>
</dbReference>
<dbReference type="PROSITE" id="PS50811">
    <property type="entry name" value="WRKY"/>
    <property type="match status" value="1"/>
</dbReference>